<evidence type="ECO:0000313" key="2">
    <source>
        <dbReference type="Proteomes" id="UP000887572"/>
    </source>
</evidence>
<proteinExistence type="predicted"/>
<sequence>MLGMLPTSATIVGMMLLLLMVHKPHCAADDDPVEIMREFTVEYNILSGPAYDVLEHLSVISEKAKFFMKLSGPVGSIIAACVETAFPPEDPMMRALAIYHQKIERRFVEQNGLINSAINKILSGIQMDQYNTNVHVPMRQLQYLFNLLTDPNEDRKIWKANLCPRATRTPNRRYSYYSISTKKWFRTARDITLPS</sequence>
<keyword evidence="2" id="KW-1185">Reference proteome</keyword>
<evidence type="ECO:0000256" key="1">
    <source>
        <dbReference type="SAM" id="SignalP"/>
    </source>
</evidence>
<dbReference type="AlphaFoldDB" id="A0A914IA23"/>
<dbReference type="WBParaSite" id="Gr19_v10_g8073.t1">
    <property type="protein sequence ID" value="Gr19_v10_g8073.t1"/>
    <property type="gene ID" value="Gr19_v10_g8073"/>
</dbReference>
<feature type="signal peptide" evidence="1">
    <location>
        <begin position="1"/>
        <end position="28"/>
    </location>
</feature>
<name>A0A914IA23_GLORO</name>
<dbReference type="Proteomes" id="UP000887572">
    <property type="component" value="Unplaced"/>
</dbReference>
<evidence type="ECO:0000313" key="3">
    <source>
        <dbReference type="WBParaSite" id="Gr19_v10_g8073.t1"/>
    </source>
</evidence>
<feature type="chain" id="PRO_5037180974" evidence="1">
    <location>
        <begin position="29"/>
        <end position="195"/>
    </location>
</feature>
<reference evidence="3" key="1">
    <citation type="submission" date="2022-11" db="UniProtKB">
        <authorList>
            <consortium name="WormBaseParasite"/>
        </authorList>
    </citation>
    <scope>IDENTIFICATION</scope>
</reference>
<protein>
    <submittedName>
        <fullName evidence="3">Uncharacterized protein</fullName>
    </submittedName>
</protein>
<organism evidence="2 3">
    <name type="scientific">Globodera rostochiensis</name>
    <name type="common">Golden nematode worm</name>
    <name type="synonym">Heterodera rostochiensis</name>
    <dbReference type="NCBI Taxonomy" id="31243"/>
    <lineage>
        <taxon>Eukaryota</taxon>
        <taxon>Metazoa</taxon>
        <taxon>Ecdysozoa</taxon>
        <taxon>Nematoda</taxon>
        <taxon>Chromadorea</taxon>
        <taxon>Rhabditida</taxon>
        <taxon>Tylenchina</taxon>
        <taxon>Tylenchomorpha</taxon>
        <taxon>Tylenchoidea</taxon>
        <taxon>Heteroderidae</taxon>
        <taxon>Heteroderinae</taxon>
        <taxon>Globodera</taxon>
    </lineage>
</organism>
<accession>A0A914IA23</accession>
<keyword evidence="1" id="KW-0732">Signal</keyword>